<dbReference type="Gene3D" id="2.130.10.10">
    <property type="entry name" value="YVTN repeat-like/Quinoprotein amine dehydrogenase"/>
    <property type="match status" value="1"/>
</dbReference>
<dbReference type="SUPFAM" id="SSF50978">
    <property type="entry name" value="WD40 repeat-like"/>
    <property type="match status" value="1"/>
</dbReference>
<reference evidence="1 2" key="1">
    <citation type="submission" date="2017-12" db="EMBL/GenBank/DDBJ databases">
        <title>Phylogenetic diversity of female urinary microbiome.</title>
        <authorList>
            <person name="Thomas-White K."/>
            <person name="Wolfe A.J."/>
        </authorList>
    </citation>
    <scope>NUCLEOTIDE SEQUENCE [LARGE SCALE GENOMIC DNA]</scope>
    <source>
        <strain evidence="1 2">UMB0112</strain>
    </source>
</reference>
<dbReference type="InterPro" id="IPR036322">
    <property type="entry name" value="WD40_repeat_dom_sf"/>
</dbReference>
<dbReference type="RefSeq" id="WP_101636686.1">
    <property type="nucleotide sequence ID" value="NZ_PKHU01000002.1"/>
</dbReference>
<name>A0A2I1NBD7_9BACT</name>
<comment type="caution">
    <text evidence="1">The sequence shown here is derived from an EMBL/GenBank/DDBJ whole genome shotgun (WGS) entry which is preliminary data.</text>
</comment>
<proteinExistence type="predicted"/>
<dbReference type="InterPro" id="IPR015943">
    <property type="entry name" value="WD40/YVTN_repeat-like_dom_sf"/>
</dbReference>
<dbReference type="EMBL" id="PKHU01000002">
    <property type="protein sequence ID" value="PKZ29681.1"/>
    <property type="molecule type" value="Genomic_DNA"/>
</dbReference>
<accession>A0A2I1NBD7</accession>
<sequence>MRVFITILLLFKFIFAAEFLGEIKTNYPVTNLILNDKNLYISTDSGEVLVYDVEQNKTIKTINLPQISSYFETKSPKVFSTDAFDDKILILSEDDYYKRAIYIYENGTLNKIKLDNESVKKALFINENLIVYASLSSEISFFDLNKKKIIFEYKFSTSSLGDIEIVDDILIVGCESGEIYKFSLNENIVLDTILAHKDNIYDLYMNCKDEFISGSADKNAVFYKDGNLKSFQANFLVYAVGLSDKYLAFMSDENSDILVLDKSFKRVDFIKTEQSTLNAIIIYKGLIFSSAYEKNIKIWRIK</sequence>
<protein>
    <recommendedName>
        <fullName evidence="3">Nitrate reductase accessory protein</fullName>
    </recommendedName>
</protein>
<evidence type="ECO:0008006" key="3">
    <source>
        <dbReference type="Google" id="ProtNLM"/>
    </source>
</evidence>
<evidence type="ECO:0000313" key="2">
    <source>
        <dbReference type="Proteomes" id="UP000234639"/>
    </source>
</evidence>
<organism evidence="1 2">
    <name type="scientific">Campylobacter ureolyticus</name>
    <dbReference type="NCBI Taxonomy" id="827"/>
    <lineage>
        <taxon>Bacteria</taxon>
        <taxon>Pseudomonadati</taxon>
        <taxon>Campylobacterota</taxon>
        <taxon>Epsilonproteobacteria</taxon>
        <taxon>Campylobacterales</taxon>
        <taxon>Campylobacteraceae</taxon>
        <taxon>Campylobacter</taxon>
    </lineage>
</organism>
<dbReference type="Proteomes" id="UP000234639">
    <property type="component" value="Unassembled WGS sequence"/>
</dbReference>
<dbReference type="AlphaFoldDB" id="A0A2I1NBD7"/>
<evidence type="ECO:0000313" key="1">
    <source>
        <dbReference type="EMBL" id="PKZ29681.1"/>
    </source>
</evidence>
<gene>
    <name evidence="1" type="ORF">CYJ41_01980</name>
</gene>